<sequence>MILYHGTTLEHAEKIFQEGKIKCRIERNYKGYGDVIDGTTDGFVYLTRNLHTAYFYGNIALSDVADKKSYVYIFKIDLPDEGGFEPDYDELKVWGIRDTENITAEESLERCGAVRISKDINIAGMEYTKLPGTFNFIEDRDAVNLCRDLSAIQVNKGNGDRALEEEIENRWKWKKIDK</sequence>
<dbReference type="RefSeq" id="WP_118049211.1">
    <property type="nucleotide sequence ID" value="NZ_QRPD01000003.1"/>
</dbReference>
<name>A0A415N2K0_9FIRM</name>
<reference evidence="1 2" key="1">
    <citation type="submission" date="2018-08" db="EMBL/GenBank/DDBJ databases">
        <title>A genome reference for cultivated species of the human gut microbiota.</title>
        <authorList>
            <person name="Zou Y."/>
            <person name="Xue W."/>
            <person name="Luo G."/>
        </authorList>
    </citation>
    <scope>NUCLEOTIDE SEQUENCE [LARGE SCALE GENOMIC DNA]</scope>
    <source>
        <strain evidence="1 2">AF36-1BH</strain>
    </source>
</reference>
<accession>A0A415N2K0</accession>
<evidence type="ECO:0000313" key="2">
    <source>
        <dbReference type="Proteomes" id="UP000283325"/>
    </source>
</evidence>
<proteinExistence type="predicted"/>
<organism evidence="1 2">
    <name type="scientific">Dorea formicigenerans</name>
    <dbReference type="NCBI Taxonomy" id="39486"/>
    <lineage>
        <taxon>Bacteria</taxon>
        <taxon>Bacillati</taxon>
        <taxon>Bacillota</taxon>
        <taxon>Clostridia</taxon>
        <taxon>Lachnospirales</taxon>
        <taxon>Lachnospiraceae</taxon>
        <taxon>Dorea</taxon>
    </lineage>
</organism>
<evidence type="ECO:0000313" key="1">
    <source>
        <dbReference type="EMBL" id="RHL89223.1"/>
    </source>
</evidence>
<dbReference type="AlphaFoldDB" id="A0A415N2K0"/>
<dbReference type="SUPFAM" id="SSF56399">
    <property type="entry name" value="ADP-ribosylation"/>
    <property type="match status" value="1"/>
</dbReference>
<dbReference type="Proteomes" id="UP000283325">
    <property type="component" value="Unassembled WGS sequence"/>
</dbReference>
<dbReference type="EMBL" id="QRPD01000003">
    <property type="protein sequence ID" value="RHL89223.1"/>
    <property type="molecule type" value="Genomic_DNA"/>
</dbReference>
<protein>
    <submittedName>
        <fullName evidence="1">Uncharacterized protein</fullName>
    </submittedName>
</protein>
<gene>
    <name evidence="1" type="ORF">DWZ98_04900</name>
</gene>
<comment type="caution">
    <text evidence="1">The sequence shown here is derived from an EMBL/GenBank/DDBJ whole genome shotgun (WGS) entry which is preliminary data.</text>
</comment>